<evidence type="ECO:0000313" key="3">
    <source>
        <dbReference type="Proteomes" id="UP000229966"/>
    </source>
</evidence>
<evidence type="ECO:0000256" key="1">
    <source>
        <dbReference type="SAM" id="Phobius"/>
    </source>
</evidence>
<organism evidence="2 3">
    <name type="scientific">Candidatus Berkelbacteria bacterium CG03_land_8_20_14_0_80_40_36</name>
    <dbReference type="NCBI Taxonomy" id="1974509"/>
    <lineage>
        <taxon>Bacteria</taxon>
        <taxon>Candidatus Berkelbacteria</taxon>
    </lineage>
</organism>
<keyword evidence="1" id="KW-0472">Membrane</keyword>
<keyword evidence="1" id="KW-1133">Transmembrane helix</keyword>
<keyword evidence="1" id="KW-0812">Transmembrane</keyword>
<dbReference type="EMBL" id="PEUM01000086">
    <property type="protein sequence ID" value="PIV25173.1"/>
    <property type="molecule type" value="Genomic_DNA"/>
</dbReference>
<sequence>MSQNDWLIFVVIQMAMIACAFWEAYIEGPEGWAARQVGWKIKFGSFTYTAYHFWLYWVMIPLLLALPLVADGWDAHLFWVLVFAYTIGATIEDFMWFVVNPVYPLKKFNRHKTAWHSWVKIVKVDIPTSYIIRAIVSIVIYWFFLR</sequence>
<gene>
    <name evidence="2" type="ORF">COS38_03000</name>
</gene>
<dbReference type="Proteomes" id="UP000229966">
    <property type="component" value="Unassembled WGS sequence"/>
</dbReference>
<feature type="transmembrane region" description="Helical" evidence="1">
    <location>
        <begin position="6"/>
        <end position="25"/>
    </location>
</feature>
<accession>A0A2M7CHR3</accession>
<feature type="transmembrane region" description="Helical" evidence="1">
    <location>
        <begin position="46"/>
        <end position="70"/>
    </location>
</feature>
<reference evidence="3" key="1">
    <citation type="submission" date="2017-09" db="EMBL/GenBank/DDBJ databases">
        <title>Depth-based differentiation of microbial function through sediment-hosted aquifers and enrichment of novel symbionts in the deep terrestrial subsurface.</title>
        <authorList>
            <person name="Probst A.J."/>
            <person name="Ladd B."/>
            <person name="Jarett J.K."/>
            <person name="Geller-Mcgrath D.E."/>
            <person name="Sieber C.M.K."/>
            <person name="Emerson J.B."/>
            <person name="Anantharaman K."/>
            <person name="Thomas B.C."/>
            <person name="Malmstrom R."/>
            <person name="Stieglmeier M."/>
            <person name="Klingl A."/>
            <person name="Woyke T."/>
            <person name="Ryan C.M."/>
            <person name="Banfield J.F."/>
        </authorList>
    </citation>
    <scope>NUCLEOTIDE SEQUENCE [LARGE SCALE GENOMIC DNA]</scope>
</reference>
<comment type="caution">
    <text evidence="2">The sequence shown here is derived from an EMBL/GenBank/DDBJ whole genome shotgun (WGS) entry which is preliminary data.</text>
</comment>
<dbReference type="AlphaFoldDB" id="A0A2M7CHR3"/>
<name>A0A2M7CHR3_9BACT</name>
<protein>
    <submittedName>
        <fullName evidence="2">Uncharacterized protein</fullName>
    </submittedName>
</protein>
<feature type="transmembrane region" description="Helical" evidence="1">
    <location>
        <begin position="124"/>
        <end position="144"/>
    </location>
</feature>
<proteinExistence type="predicted"/>
<evidence type="ECO:0000313" key="2">
    <source>
        <dbReference type="EMBL" id="PIV25173.1"/>
    </source>
</evidence>
<feature type="transmembrane region" description="Helical" evidence="1">
    <location>
        <begin position="76"/>
        <end position="103"/>
    </location>
</feature>